<evidence type="ECO:0000313" key="7">
    <source>
        <dbReference type="EMBL" id="GAX82760.1"/>
    </source>
</evidence>
<keyword evidence="8" id="KW-1185">Reference proteome</keyword>
<organism evidence="7 8">
    <name type="scientific">Chlamydomonas eustigma</name>
    <dbReference type="NCBI Taxonomy" id="1157962"/>
    <lineage>
        <taxon>Eukaryota</taxon>
        <taxon>Viridiplantae</taxon>
        <taxon>Chlorophyta</taxon>
        <taxon>core chlorophytes</taxon>
        <taxon>Chlorophyceae</taxon>
        <taxon>CS clade</taxon>
        <taxon>Chlamydomonadales</taxon>
        <taxon>Chlamydomonadaceae</taxon>
        <taxon>Chlamydomonas</taxon>
    </lineage>
</organism>
<keyword evidence="3" id="KW-0378">Hydrolase</keyword>
<evidence type="ECO:0000256" key="5">
    <source>
        <dbReference type="ARBA" id="ARBA00025738"/>
    </source>
</evidence>
<dbReference type="SUPFAM" id="SSF101887">
    <property type="entry name" value="Apyrase"/>
    <property type="match status" value="2"/>
</dbReference>
<comment type="caution">
    <text evidence="7">The sequence shown here is derived from an EMBL/GenBank/DDBJ whole genome shotgun (WGS) entry which is preliminary data.</text>
</comment>
<feature type="binding site" evidence="6">
    <location>
        <position position="325"/>
    </location>
    <ligand>
        <name>Ca(2+)</name>
        <dbReference type="ChEBI" id="CHEBI:29108"/>
    </ligand>
</feature>
<accession>A0A250XIY8</accession>
<dbReference type="OrthoDB" id="25028at2759"/>
<dbReference type="Proteomes" id="UP000232323">
    <property type="component" value="Unassembled WGS sequence"/>
</dbReference>
<comment type="similarity">
    <text evidence="5">Belongs to the apyrase family.</text>
</comment>
<evidence type="ECO:0000313" key="8">
    <source>
        <dbReference type="Proteomes" id="UP000232323"/>
    </source>
</evidence>
<dbReference type="Pfam" id="PF06079">
    <property type="entry name" value="Apyrase"/>
    <property type="match status" value="2"/>
</dbReference>
<keyword evidence="4 6" id="KW-0106">Calcium</keyword>
<evidence type="ECO:0000256" key="4">
    <source>
        <dbReference type="ARBA" id="ARBA00022837"/>
    </source>
</evidence>
<feature type="binding site" evidence="6">
    <location>
        <position position="206"/>
    </location>
    <ligand>
        <name>Ca(2+)</name>
        <dbReference type="ChEBI" id="CHEBI:29108"/>
    </ligand>
</feature>
<dbReference type="GO" id="GO:0045134">
    <property type="term" value="F:UDP phosphatase activity"/>
    <property type="evidence" value="ECO:0007669"/>
    <property type="project" value="TreeGrafter"/>
</dbReference>
<feature type="binding site" evidence="6">
    <location>
        <position position="132"/>
    </location>
    <ligand>
        <name>Ca(2+)</name>
        <dbReference type="ChEBI" id="CHEBI:29108"/>
    </ligand>
</feature>
<sequence>MRIREESRWTGSKGHSFNKYAYGGRGGEFSDLLLLPQTGQLLTFDDRTGIIFELMTNHPETQPTAAVAHDSSEVHGRQDTVGGRRDVQAVFTSWETWHRRQLSDDLFSPIKLVPRWILADGDGDLSSGFKSEWSSIQDGKIIIGSHGYEVWPYGGPYEIGSGHTNVQWVKQVDLLTGAISHVNWTQHFNAISAAVGVKPPGYLTHEAAEWSSVHNRWFFLPRRLSLDQPWDPILDGQRGCTLLISCSITFHDIKIVQLKMRGQPERGFSAMRFVPGTQDRHIVATRTVEIEGADKGRRCSSYITVIDLEGNVLMPETFLGNHKYEGLEIMGSTSASVPNLSDALN</sequence>
<evidence type="ECO:0000256" key="3">
    <source>
        <dbReference type="ARBA" id="ARBA00022801"/>
    </source>
</evidence>
<evidence type="ECO:0000256" key="1">
    <source>
        <dbReference type="ARBA" id="ARBA00001913"/>
    </source>
</evidence>
<dbReference type="EMBL" id="BEGY01000085">
    <property type="protein sequence ID" value="GAX82760.1"/>
    <property type="molecule type" value="Genomic_DNA"/>
</dbReference>
<dbReference type="GO" id="GO:0030166">
    <property type="term" value="P:proteoglycan biosynthetic process"/>
    <property type="evidence" value="ECO:0007669"/>
    <property type="project" value="TreeGrafter"/>
</dbReference>
<dbReference type="InterPro" id="IPR036258">
    <property type="entry name" value="Apyrase_sf"/>
</dbReference>
<feature type="binding site" evidence="6">
    <location>
        <position position="269"/>
    </location>
    <ligand>
        <name>Ca(2+)</name>
        <dbReference type="ChEBI" id="CHEBI:29108"/>
    </ligand>
</feature>
<dbReference type="GO" id="GO:0004382">
    <property type="term" value="F:GDP phosphatase activity"/>
    <property type="evidence" value="ECO:0007669"/>
    <property type="project" value="TreeGrafter"/>
</dbReference>
<dbReference type="STRING" id="1157962.A0A250XIY8"/>
<dbReference type="AlphaFoldDB" id="A0A250XIY8"/>
<dbReference type="GO" id="GO:0005509">
    <property type="term" value="F:calcium ion binding"/>
    <property type="evidence" value="ECO:0007669"/>
    <property type="project" value="InterPro"/>
</dbReference>
<dbReference type="InterPro" id="IPR009283">
    <property type="entry name" value="Apyrase"/>
</dbReference>
<name>A0A250XIY8_9CHLO</name>
<evidence type="ECO:0000256" key="2">
    <source>
        <dbReference type="ARBA" id="ARBA00022723"/>
    </source>
</evidence>
<evidence type="ECO:0008006" key="9">
    <source>
        <dbReference type="Google" id="ProtNLM"/>
    </source>
</evidence>
<evidence type="ECO:0000256" key="6">
    <source>
        <dbReference type="PIRSR" id="PIRSR609283-1"/>
    </source>
</evidence>
<gene>
    <name evidence="7" type="ORF">CEUSTIGMA_g10186.t1</name>
</gene>
<protein>
    <recommendedName>
        <fullName evidence="9">Soluble calcium-activated nucleotidase 1</fullName>
    </recommendedName>
</protein>
<proteinExistence type="inferred from homology"/>
<keyword evidence="2 6" id="KW-0479">Metal-binding</keyword>
<comment type="cofactor">
    <cofactor evidence="1 6">
        <name>Ca(2+)</name>
        <dbReference type="ChEBI" id="CHEBI:29108"/>
    </cofactor>
</comment>
<dbReference type="PANTHER" id="PTHR13023">
    <property type="entry name" value="APYRASE"/>
    <property type="match status" value="1"/>
</dbReference>
<reference evidence="7 8" key="1">
    <citation type="submission" date="2017-08" db="EMBL/GenBank/DDBJ databases">
        <title>Acidophilic green algal genome provides insights into adaptation to an acidic environment.</title>
        <authorList>
            <person name="Hirooka S."/>
            <person name="Hirose Y."/>
            <person name="Kanesaki Y."/>
            <person name="Higuchi S."/>
            <person name="Fujiwara T."/>
            <person name="Onuma R."/>
            <person name="Era A."/>
            <person name="Ohbayashi R."/>
            <person name="Uzuka A."/>
            <person name="Nozaki H."/>
            <person name="Yoshikawa H."/>
            <person name="Miyagishima S.Y."/>
        </authorList>
    </citation>
    <scope>NUCLEOTIDE SEQUENCE [LARGE SCALE GENOMIC DNA]</scope>
    <source>
        <strain evidence="7 8">NIES-2499</strain>
    </source>
</reference>
<dbReference type="PANTHER" id="PTHR13023:SF3">
    <property type="entry name" value="SOLUBLE CALCIUM-ACTIVATED NUCLEOTIDASE 1"/>
    <property type="match status" value="1"/>
</dbReference>
<dbReference type="Gene3D" id="2.120.10.100">
    <property type="entry name" value="Apyrase"/>
    <property type="match status" value="1"/>
</dbReference>